<organism evidence="1 2">
    <name type="scientific">Limnothrix redekei LRLZ20PSL1</name>
    <dbReference type="NCBI Taxonomy" id="3112953"/>
    <lineage>
        <taxon>Bacteria</taxon>
        <taxon>Bacillati</taxon>
        <taxon>Cyanobacteriota</taxon>
        <taxon>Cyanophyceae</taxon>
        <taxon>Pseudanabaenales</taxon>
        <taxon>Pseudanabaenaceae</taxon>
        <taxon>Limnothrix</taxon>
    </lineage>
</organism>
<evidence type="ECO:0000313" key="2">
    <source>
        <dbReference type="Proteomes" id="UP001604335"/>
    </source>
</evidence>
<evidence type="ECO:0000313" key="1">
    <source>
        <dbReference type="EMBL" id="MFG3816510.1"/>
    </source>
</evidence>
<dbReference type="InterPro" id="IPR011852">
    <property type="entry name" value="TRAP_TAXI"/>
</dbReference>
<dbReference type="PANTHER" id="PTHR42941">
    <property type="entry name" value="SLL1037 PROTEIN"/>
    <property type="match status" value="1"/>
</dbReference>
<dbReference type="RefSeq" id="WP_393010450.1">
    <property type="nucleotide sequence ID" value="NZ_JAZAQF010000012.1"/>
</dbReference>
<name>A0ABW7C5L5_9CYAN</name>
<comment type="caution">
    <text evidence="1">The sequence shown here is derived from an EMBL/GenBank/DDBJ whole genome shotgun (WGS) entry which is preliminary data.</text>
</comment>
<protein>
    <submittedName>
        <fullName evidence="1">TAXI family TRAP transporter solute-binding subunit</fullName>
    </submittedName>
</protein>
<accession>A0ABW7C5L5</accession>
<keyword evidence="2" id="KW-1185">Reference proteome</keyword>
<dbReference type="EMBL" id="JAZAQF010000012">
    <property type="protein sequence ID" value="MFG3816510.1"/>
    <property type="molecule type" value="Genomic_DNA"/>
</dbReference>
<dbReference type="PANTHER" id="PTHR42941:SF1">
    <property type="entry name" value="SLL1037 PROTEIN"/>
    <property type="match status" value="1"/>
</dbReference>
<dbReference type="Pfam" id="PF16868">
    <property type="entry name" value="NMT1_3"/>
    <property type="match status" value="1"/>
</dbReference>
<dbReference type="PROSITE" id="PS51257">
    <property type="entry name" value="PROKAR_LIPOPROTEIN"/>
    <property type="match status" value="1"/>
</dbReference>
<sequence length="499" mass="54450">MVKLKQQGWGLVSLVIVGVIGVGGCGQSKNTVSISAGKAGVGYDLISEQLGRSTDRIVSLKLTDDKNSNGSRDNLDRLVQGRVDFALAQLDVSRDLLRSGQVETVAILGHEYLHLLVRADSPFKTLTDINGKRVAIGIQGSGTNFTTTQILTRSGLRVITSAPPLKEGLAKLKAGELDVVAYVGPLGSSSIIQNAITSDPPLRLLEIPPSITNHLAVRFPESYRSSVIPAGTYDPLRPEPPQDLPVLSTGIGLMARGDAPADQVGLMAWSILATARQYASFYPELADGDPAGLLQRGGVYMAPDATETYEKGDPRSAWLRFIEENQVVQEYLLVLGLSSAAGLLVTWLRSRRSRQLVKSSRQALTEIKEVHGNKTKAALAAAQDLAERYRLMFIDGNLSPETYEEIDRPVQLYLQSCQALIEQEDRQTLSETVNLLDDSEALLNMPLSVAVQRLQELEDRYSQMLLSGTIELMTYLQFRQWALAVLQAKSHEPETPAMS</sequence>
<dbReference type="Gene3D" id="3.40.190.10">
    <property type="entry name" value="Periplasmic binding protein-like II"/>
    <property type="match status" value="2"/>
</dbReference>
<proteinExistence type="predicted"/>
<dbReference type="NCBIfam" id="TIGR02122">
    <property type="entry name" value="TRAP_TAXI"/>
    <property type="match status" value="1"/>
</dbReference>
<gene>
    <name evidence="1" type="ORF">VPK24_02585</name>
</gene>
<dbReference type="SUPFAM" id="SSF53850">
    <property type="entry name" value="Periplasmic binding protein-like II"/>
    <property type="match status" value="1"/>
</dbReference>
<reference evidence="2" key="1">
    <citation type="journal article" date="2024" name="Algal Res.">
        <title>Biochemical, toxicological and genomic investigation of a high-biomass producing Limnothrix strain isolated from Italian shallow drinking water reservoir.</title>
        <authorList>
            <person name="Simonazzi M."/>
            <person name="Shishido T.K."/>
            <person name="Delbaje E."/>
            <person name="Wahlsten M."/>
            <person name="Fewer D.P."/>
            <person name="Sivonen K."/>
            <person name="Pezzolesi L."/>
            <person name="Pistocchi R."/>
        </authorList>
    </citation>
    <scope>NUCLEOTIDE SEQUENCE [LARGE SCALE GENOMIC DNA]</scope>
    <source>
        <strain evidence="2">LRLZ20PSL1</strain>
    </source>
</reference>
<dbReference type="Proteomes" id="UP001604335">
    <property type="component" value="Unassembled WGS sequence"/>
</dbReference>